<feature type="region of interest" description="N-terminal hotdog fold" evidence="6">
    <location>
        <begin position="942"/>
        <end position="1079"/>
    </location>
</feature>
<accession>A0A1L9WU04</accession>
<dbReference type="STRING" id="690307.A0A1L9WU04"/>
<dbReference type="InterPro" id="IPR020807">
    <property type="entry name" value="PKS_DH"/>
</dbReference>
<dbReference type="CDD" id="cd05195">
    <property type="entry name" value="enoyl_red"/>
    <property type="match status" value="1"/>
</dbReference>
<feature type="domain" description="Ketosynthase family 3 (KS3)" evidence="9">
    <location>
        <begin position="21"/>
        <end position="448"/>
    </location>
</feature>
<evidence type="ECO:0000313" key="11">
    <source>
        <dbReference type="EMBL" id="OJJ99633.1"/>
    </source>
</evidence>
<evidence type="ECO:0000313" key="12">
    <source>
        <dbReference type="Proteomes" id="UP000184546"/>
    </source>
</evidence>
<proteinExistence type="predicted"/>
<keyword evidence="1" id="KW-0596">Phosphopantetheine</keyword>
<dbReference type="Pfam" id="PF08659">
    <property type="entry name" value="KR"/>
    <property type="match status" value="1"/>
</dbReference>
<dbReference type="Proteomes" id="UP000184546">
    <property type="component" value="Unassembled WGS sequence"/>
</dbReference>
<dbReference type="PROSITE" id="PS52019">
    <property type="entry name" value="PKS_MFAS_DH"/>
    <property type="match status" value="1"/>
</dbReference>
<dbReference type="InterPro" id="IPR016036">
    <property type="entry name" value="Malonyl_transacylase_ACP-bd"/>
</dbReference>
<dbReference type="Gene3D" id="3.90.180.10">
    <property type="entry name" value="Medium-chain alcohol dehydrogenases, catalytic domain"/>
    <property type="match status" value="1"/>
</dbReference>
<dbReference type="InterPro" id="IPR049900">
    <property type="entry name" value="PKS_mFAS_DH"/>
</dbReference>
<dbReference type="InterPro" id="IPR016039">
    <property type="entry name" value="Thiolase-like"/>
</dbReference>
<dbReference type="PROSITE" id="PS52004">
    <property type="entry name" value="KS3_2"/>
    <property type="match status" value="1"/>
</dbReference>
<dbReference type="OMA" id="KDVQHYT"/>
<feature type="domain" description="PKS/mFAS DH" evidence="10">
    <location>
        <begin position="942"/>
        <end position="1250"/>
    </location>
</feature>
<dbReference type="Gene3D" id="3.10.129.110">
    <property type="entry name" value="Polyketide synthase dehydratase"/>
    <property type="match status" value="1"/>
</dbReference>
<dbReference type="SUPFAM" id="SSF52151">
    <property type="entry name" value="FabD/lysophospholipase-like"/>
    <property type="match status" value="1"/>
</dbReference>
<evidence type="ECO:0000256" key="1">
    <source>
        <dbReference type="ARBA" id="ARBA00022450"/>
    </source>
</evidence>
<dbReference type="InterPro" id="IPR036291">
    <property type="entry name" value="NAD(P)-bd_dom_sf"/>
</dbReference>
<dbReference type="RefSeq" id="XP_020055973.1">
    <property type="nucleotide sequence ID" value="XM_020199610.1"/>
</dbReference>
<keyword evidence="5" id="KW-0012">Acyltransferase</keyword>
<dbReference type="SMART" id="SM00826">
    <property type="entry name" value="PKS_DH"/>
    <property type="match status" value="1"/>
</dbReference>
<dbReference type="InterPro" id="IPR013968">
    <property type="entry name" value="PKS_KR"/>
</dbReference>
<dbReference type="SMART" id="SM00822">
    <property type="entry name" value="PKS_KR"/>
    <property type="match status" value="1"/>
</dbReference>
<dbReference type="PANTHER" id="PTHR43775:SF18">
    <property type="entry name" value="ENZYME, PUTATIVE (JCVI)-RELATED"/>
    <property type="match status" value="1"/>
</dbReference>
<dbReference type="InterPro" id="IPR020806">
    <property type="entry name" value="PKS_PP-bd"/>
</dbReference>
<evidence type="ECO:0000256" key="7">
    <source>
        <dbReference type="SAM" id="MobiDB-lite"/>
    </source>
</evidence>
<dbReference type="PROSITE" id="PS50075">
    <property type="entry name" value="CARRIER"/>
    <property type="match status" value="1"/>
</dbReference>
<dbReference type="Gene3D" id="3.40.50.720">
    <property type="entry name" value="NAD(P)-binding Rossmann-like Domain"/>
    <property type="match status" value="3"/>
</dbReference>
<dbReference type="Pfam" id="PF02801">
    <property type="entry name" value="Ketoacyl-synt_C"/>
    <property type="match status" value="1"/>
</dbReference>
<name>A0A1L9WU04_ASPA1</name>
<dbReference type="SMART" id="SM00827">
    <property type="entry name" value="PKS_AT"/>
    <property type="match status" value="1"/>
</dbReference>
<feature type="active site" description="Proton donor; for dehydratase activity" evidence="6">
    <location>
        <position position="1156"/>
    </location>
</feature>
<evidence type="ECO:0000256" key="5">
    <source>
        <dbReference type="ARBA" id="ARBA00023315"/>
    </source>
</evidence>
<evidence type="ECO:0000256" key="6">
    <source>
        <dbReference type="PROSITE-ProRule" id="PRU01363"/>
    </source>
</evidence>
<dbReference type="Gene3D" id="3.40.366.10">
    <property type="entry name" value="Malonyl-Coenzyme A Acyl Carrier Protein, domain 2"/>
    <property type="match status" value="1"/>
</dbReference>
<feature type="compositionally biased region" description="Basic and acidic residues" evidence="7">
    <location>
        <begin position="58"/>
        <end position="75"/>
    </location>
</feature>
<dbReference type="GO" id="GO:0006633">
    <property type="term" value="P:fatty acid biosynthetic process"/>
    <property type="evidence" value="ECO:0007669"/>
    <property type="project" value="InterPro"/>
</dbReference>
<reference evidence="12" key="1">
    <citation type="journal article" date="2017" name="Genome Biol.">
        <title>Comparative genomics reveals high biological diversity and specific adaptations in the industrially and medically important fungal genus Aspergillus.</title>
        <authorList>
            <person name="de Vries R.P."/>
            <person name="Riley R."/>
            <person name="Wiebenga A."/>
            <person name="Aguilar-Osorio G."/>
            <person name="Amillis S."/>
            <person name="Uchima C.A."/>
            <person name="Anderluh G."/>
            <person name="Asadollahi M."/>
            <person name="Askin M."/>
            <person name="Barry K."/>
            <person name="Battaglia E."/>
            <person name="Bayram O."/>
            <person name="Benocci T."/>
            <person name="Braus-Stromeyer S.A."/>
            <person name="Caldana C."/>
            <person name="Canovas D."/>
            <person name="Cerqueira G.C."/>
            <person name="Chen F."/>
            <person name="Chen W."/>
            <person name="Choi C."/>
            <person name="Clum A."/>
            <person name="Dos Santos R.A."/>
            <person name="Damasio A.R."/>
            <person name="Diallinas G."/>
            <person name="Emri T."/>
            <person name="Fekete E."/>
            <person name="Flipphi M."/>
            <person name="Freyberg S."/>
            <person name="Gallo A."/>
            <person name="Gournas C."/>
            <person name="Habgood R."/>
            <person name="Hainaut M."/>
            <person name="Harispe M.L."/>
            <person name="Henrissat B."/>
            <person name="Hilden K.S."/>
            <person name="Hope R."/>
            <person name="Hossain A."/>
            <person name="Karabika E."/>
            <person name="Karaffa L."/>
            <person name="Karanyi Z."/>
            <person name="Krasevec N."/>
            <person name="Kuo A."/>
            <person name="Kusch H."/>
            <person name="LaButti K."/>
            <person name="Lagendijk E.L."/>
            <person name="Lapidus A."/>
            <person name="Levasseur A."/>
            <person name="Lindquist E."/>
            <person name="Lipzen A."/>
            <person name="Logrieco A.F."/>
            <person name="MacCabe A."/>
            <person name="Maekelae M.R."/>
            <person name="Malavazi I."/>
            <person name="Melin P."/>
            <person name="Meyer V."/>
            <person name="Mielnichuk N."/>
            <person name="Miskei M."/>
            <person name="Molnar A.P."/>
            <person name="Mule G."/>
            <person name="Ngan C.Y."/>
            <person name="Orejas M."/>
            <person name="Orosz E."/>
            <person name="Ouedraogo J.P."/>
            <person name="Overkamp K.M."/>
            <person name="Park H.-S."/>
            <person name="Perrone G."/>
            <person name="Piumi F."/>
            <person name="Punt P.J."/>
            <person name="Ram A.F."/>
            <person name="Ramon A."/>
            <person name="Rauscher S."/>
            <person name="Record E."/>
            <person name="Riano-Pachon D.M."/>
            <person name="Robert V."/>
            <person name="Roehrig J."/>
            <person name="Ruller R."/>
            <person name="Salamov A."/>
            <person name="Salih N.S."/>
            <person name="Samson R.A."/>
            <person name="Sandor E."/>
            <person name="Sanguinetti M."/>
            <person name="Schuetze T."/>
            <person name="Sepcic K."/>
            <person name="Shelest E."/>
            <person name="Sherlock G."/>
            <person name="Sophianopoulou V."/>
            <person name="Squina F.M."/>
            <person name="Sun H."/>
            <person name="Susca A."/>
            <person name="Todd R.B."/>
            <person name="Tsang A."/>
            <person name="Unkles S.E."/>
            <person name="van de Wiele N."/>
            <person name="van Rossen-Uffink D."/>
            <person name="Oliveira J.V."/>
            <person name="Vesth T.C."/>
            <person name="Visser J."/>
            <person name="Yu J.-H."/>
            <person name="Zhou M."/>
            <person name="Andersen M.R."/>
            <person name="Archer D.B."/>
            <person name="Baker S.E."/>
            <person name="Benoit I."/>
            <person name="Brakhage A.A."/>
            <person name="Braus G.H."/>
            <person name="Fischer R."/>
            <person name="Frisvad J.C."/>
            <person name="Goldman G.H."/>
            <person name="Houbraken J."/>
            <person name="Oakley B."/>
            <person name="Pocsi I."/>
            <person name="Scazzocchio C."/>
            <person name="Seiboth B."/>
            <person name="vanKuyk P.A."/>
            <person name="Wortman J."/>
            <person name="Dyer P.S."/>
            <person name="Grigoriev I.V."/>
        </authorList>
    </citation>
    <scope>NUCLEOTIDE SEQUENCE [LARGE SCALE GENOMIC DNA]</scope>
    <source>
        <strain evidence="12">ATCC 16872 / CBS 172.66 / WB 5094</strain>
    </source>
</reference>
<dbReference type="InterPro" id="IPR014030">
    <property type="entry name" value="Ketoacyl_synth_N"/>
</dbReference>
<dbReference type="SMART" id="SM00823">
    <property type="entry name" value="PKS_PP"/>
    <property type="match status" value="1"/>
</dbReference>
<dbReference type="InterPro" id="IPR018201">
    <property type="entry name" value="Ketoacyl_synth_AS"/>
</dbReference>
<dbReference type="CDD" id="cd05274">
    <property type="entry name" value="KR_FAS_SDR_x"/>
    <property type="match status" value="1"/>
</dbReference>
<dbReference type="InterPro" id="IPR032821">
    <property type="entry name" value="PKS_assoc"/>
</dbReference>
<dbReference type="SUPFAM" id="SSF50129">
    <property type="entry name" value="GroES-like"/>
    <property type="match status" value="1"/>
</dbReference>
<dbReference type="VEuPathDB" id="FungiDB:ASPACDRAFT_29093"/>
<dbReference type="OrthoDB" id="329835at2759"/>
<dbReference type="Gene3D" id="1.10.1200.10">
    <property type="entry name" value="ACP-like"/>
    <property type="match status" value="1"/>
</dbReference>
<evidence type="ECO:0000256" key="3">
    <source>
        <dbReference type="ARBA" id="ARBA00022679"/>
    </source>
</evidence>
<evidence type="ECO:0000256" key="4">
    <source>
        <dbReference type="ARBA" id="ARBA00023268"/>
    </source>
</evidence>
<sequence length="2386" mass="261460">MALTPETSDSSTSLLSRCYIQEPIAIVGMACRLPGQNDSPHRLWEFLMKGGVADTEAPETRFNRKGHYDGSDRPRTSRSSGAMFMETVDPAAFDAKFFNITPQDAISMDPQQRILLEVVYEALENAGISLESISGEKYGCYVGAHTGDYWDIFARDPDARPPNVGIGCSGTMLSCRVSHFLNIKGPSMPIDTACSSSLVAMDVACRALHTGEINGAIVAASSLILNPEYACEGGTIRYTHSPTGRCHVFDAKADGYVRAEGMNTVILKRLDDALQDGDPIRAVIRGIANNHNGRTPGIASPSGDDQAAAVRQAYANANITDFSQIGYLECHGTGTLVGDPIETEGASSVFAPYRPDDRPLRIGSIKSNIGHSEPAAGLSGILKAVMILETGKIPGNPTFLTPNPNIDFKKLKLEASRHVTDFPDMAFRRVGVNCFGFGGSNAHAILEEPSVVLQGYKPTYTSSFHNSLGNEEEATTTRPYLLCFSANDEASLRRYMQNMTQHTEDEKVKLKLRDLAYTLGTRRSHLFNRAYMVADSASFSQPTVVTFGKKSARPPQVGFVFTGQGSQWPEMGRELLQTFEPAREMIGNLDSVLQCLPDPPKWTLFEELTTARDADHVRKPEFSQPLVTALQLALIAVLRGWGIVPNAVVGHSSGEIAAAYAAGYLTEAEAIIIAYHRGKASADEKPDGDALGMLAVGIGADEIVPFMDGCENVQIACYNSPKSLTLSGSKAGLEEVRSQLVEAGVFVRMLQVDMAYHSAYMESIGVAYERLLARDLPPTLHGNRALDSVSMFSSVHGSKQEQAPDVHYWKTNMTCPVRFDDAVRCMLSEESPIDKLIEIGPSGTLKGPIAQIMASMGSKVTGTAYLAALKRGQGSIRATLGVAGELYLSGLPVDMAQVNEDAEPSAPRVVIDLPNYCWNHSTKYWNESAASRDWRFKKFVQHDLIGSKVLGTSWRAPLFKKTMNLTNLPWLKDHRIGSNVVFPGSGYLSMAIEGIYQLQSMNGLTSAETASELCYHLRNVRFEMALTLEEGIEPDVYLSLNPLPGSKDVWYEFSVSSSHAGGATIKHAGGQIRVQDPTPDVASTRDIAPLVNPTAGDLWTKAFAEMGFEYGPAFYLLEKVEAHAGKRYSRSLVTLSEPSAAGKAQSHYPYHPAALDGIFRATAPAFCEGLRTRLKEPLVPSAFDDLIINPNPNRPASGMAVATSAYSGRGREDTGKSFWSDVSMYDPDTGALLMQLKNFSTHLIDLEVDPIASQWLTRDVWKPDVTTLMCDALSKLKIPQEESVPYLLDLMAHRNPALDILEINLGAGAETSTWFERKGSTATEFYRRYCCLGEDIEALDRFQARYRERKNVSFSIYDREDEALGLDSTEKAFDVIIINYSTDQEIASLLRTANALLSTDGRILLTGLKTQDAADQSSQIDEIGLSQVLQVPQVDGLAYLCGSYPAAKKSGTSRSLHVFYMEPSTCLTQAIRAHFHAAGWDAIEHVCNPDNIPESSTVLVIDELFAPVLPQISDQQWQCLRGLVTRGCRILWVTHGGQMRVTEPDNAMITGLFRSIRSEDPSAVVMTLDVESRDDPFAPSAIVHALAQLSRQQARWVTDCEYAERNGIIHIHRVEPYKRLDKAIEEETDMPILTRIHDLDSTVQLRAERLGTLDGLTFCEIAEAVLPDHDVEIEVRAVGLNFKDVAVTMGIVPENEYLLGLEGAGIVRRVGAGLSPELVGSRMAFIIKGSLANRVQVPIGYTHKIPASMSFEEAASMPVVYSTAIYSLFNIGNLQKGQRVLIHSAAGGVGIACIQLALYAEAEIFVTVGTDEKRQYLHETFGIPFDRMFTSRSTAFAAEIMKFTNGEGIDVIVNSLTGELLDATWRICADGGTMVEIGKRDIVERNYLSMEPFDRGCSYRAVDLSHAKIMLPKINHLTYLITPYRLMKRIFELIAGGYITPITRITPFSMTQITEAFAYLRSGKHIGKIVISDGAATADVAVPVRRLQHNVTITDTSAFLIVGGLKGLCGSFAMRLAYRGVRHIVIMTRSGCRDPRSQAVIAQCRSLGCEIYDCRGDVARIVDVRRAFTRAPYPIQGVIHGAMVLRDRPYETMTVREFHQAIEAKVHGAWNLHSVAIEKRLPLDFFLCLSSISSVVGSKGQANYAAANSFLDSFAAYRRSLGAQCLTVNLGVIEDVGVIAESDALSQRYQRSIETTAIPESALHAILDAALCCQASITTNPSNQPITQMITGLALPQDPEQSMLRFDPRFRTLFAINRAESSSTAGGSESKTDPLARAVQQFHRMFQVDKETEPDEQLVQKTCLEILGTRLAQMLRWDDSQQVEPGQPLSVYGLDSLAAVELRNWIKVEMGANVSTLDIVNADSLVMLGGRVVAKLRAERERGGDR</sequence>
<dbReference type="Pfam" id="PF21089">
    <property type="entry name" value="PKS_DH_N"/>
    <property type="match status" value="1"/>
</dbReference>
<dbReference type="Pfam" id="PF08240">
    <property type="entry name" value="ADH_N"/>
    <property type="match status" value="1"/>
</dbReference>
<evidence type="ECO:0000259" key="9">
    <source>
        <dbReference type="PROSITE" id="PS52004"/>
    </source>
</evidence>
<dbReference type="Pfam" id="PF23297">
    <property type="entry name" value="ACP_SdgA_C"/>
    <property type="match status" value="1"/>
</dbReference>
<evidence type="ECO:0000256" key="2">
    <source>
        <dbReference type="ARBA" id="ARBA00022553"/>
    </source>
</evidence>
<dbReference type="Pfam" id="PF14765">
    <property type="entry name" value="PS-DH"/>
    <property type="match status" value="1"/>
</dbReference>
<dbReference type="PROSITE" id="PS00606">
    <property type="entry name" value="KS3_1"/>
    <property type="match status" value="1"/>
</dbReference>
<dbReference type="GO" id="GO:0004312">
    <property type="term" value="F:fatty acid synthase activity"/>
    <property type="evidence" value="ECO:0007669"/>
    <property type="project" value="TreeGrafter"/>
</dbReference>
<dbReference type="InterPro" id="IPR049552">
    <property type="entry name" value="PKS_DH_N"/>
</dbReference>
<dbReference type="Pfam" id="PF00109">
    <property type="entry name" value="ketoacyl-synt"/>
    <property type="match status" value="1"/>
</dbReference>
<dbReference type="FunFam" id="3.40.50.720:FF:000209">
    <property type="entry name" value="Polyketide synthase Pks12"/>
    <property type="match status" value="1"/>
</dbReference>
<dbReference type="InterPro" id="IPR020841">
    <property type="entry name" value="PKS_Beta-ketoAc_synthase_dom"/>
</dbReference>
<feature type="domain" description="Carrier" evidence="8">
    <location>
        <begin position="2290"/>
        <end position="2376"/>
    </location>
</feature>
<dbReference type="InterPro" id="IPR016035">
    <property type="entry name" value="Acyl_Trfase/lysoPLipase"/>
</dbReference>
<dbReference type="Gene3D" id="3.30.70.3290">
    <property type="match status" value="1"/>
</dbReference>
<dbReference type="InterPro" id="IPR042104">
    <property type="entry name" value="PKS_dehydratase_sf"/>
</dbReference>
<dbReference type="InterPro" id="IPR029063">
    <property type="entry name" value="SAM-dependent_MTases_sf"/>
</dbReference>
<gene>
    <name evidence="11" type="ORF">ASPACDRAFT_29093</name>
</gene>
<keyword evidence="2" id="KW-0597">Phosphoprotein</keyword>
<dbReference type="InterPro" id="IPR013154">
    <property type="entry name" value="ADH-like_N"/>
</dbReference>
<dbReference type="SUPFAM" id="SSF53901">
    <property type="entry name" value="Thiolase-like"/>
    <property type="match status" value="1"/>
</dbReference>
<dbReference type="Pfam" id="PF23114">
    <property type="entry name" value="NAD-bd_HRPKS_sdrA"/>
    <property type="match status" value="1"/>
</dbReference>
<dbReference type="Pfam" id="PF13602">
    <property type="entry name" value="ADH_zinc_N_2"/>
    <property type="match status" value="1"/>
</dbReference>
<dbReference type="InterPro" id="IPR036736">
    <property type="entry name" value="ACP-like_sf"/>
</dbReference>
<feature type="active site" description="Proton acceptor; for dehydratase activity" evidence="6">
    <location>
        <position position="974"/>
    </location>
</feature>
<dbReference type="SMART" id="SM00829">
    <property type="entry name" value="PKS_ER"/>
    <property type="match status" value="1"/>
</dbReference>
<dbReference type="InterPro" id="IPR020843">
    <property type="entry name" value="ER"/>
</dbReference>
<dbReference type="SUPFAM" id="SSF47336">
    <property type="entry name" value="ACP-like"/>
    <property type="match status" value="1"/>
</dbReference>
<organism evidence="11 12">
    <name type="scientific">Aspergillus aculeatus (strain ATCC 16872 / CBS 172.66 / WB 5094)</name>
    <dbReference type="NCBI Taxonomy" id="690307"/>
    <lineage>
        <taxon>Eukaryota</taxon>
        <taxon>Fungi</taxon>
        <taxon>Dikarya</taxon>
        <taxon>Ascomycota</taxon>
        <taxon>Pezizomycotina</taxon>
        <taxon>Eurotiomycetes</taxon>
        <taxon>Eurotiomycetidae</taxon>
        <taxon>Eurotiales</taxon>
        <taxon>Aspergillaceae</taxon>
        <taxon>Aspergillus</taxon>
        <taxon>Aspergillus subgen. Circumdati</taxon>
    </lineage>
</organism>
<dbReference type="SMART" id="SM00825">
    <property type="entry name" value="PKS_KS"/>
    <property type="match status" value="1"/>
</dbReference>
<dbReference type="EMBL" id="KV878977">
    <property type="protein sequence ID" value="OJJ99633.1"/>
    <property type="molecule type" value="Genomic_DNA"/>
</dbReference>
<keyword evidence="12" id="KW-1185">Reference proteome</keyword>
<dbReference type="InterPro" id="IPR056501">
    <property type="entry name" value="NAD-bd_HRPKS_sdrA"/>
</dbReference>
<keyword evidence="3" id="KW-0808">Transferase</keyword>
<dbReference type="GO" id="GO:0004315">
    <property type="term" value="F:3-oxoacyl-[acyl-carrier-protein] synthase activity"/>
    <property type="evidence" value="ECO:0007669"/>
    <property type="project" value="InterPro"/>
</dbReference>
<dbReference type="InterPro" id="IPR001227">
    <property type="entry name" value="Ac_transferase_dom_sf"/>
</dbReference>
<dbReference type="Gene3D" id="3.40.50.150">
    <property type="entry name" value="Vaccinia Virus protein VP39"/>
    <property type="match status" value="1"/>
</dbReference>
<dbReference type="InterPro" id="IPR050091">
    <property type="entry name" value="PKS_NRPS_Biosynth_Enz"/>
</dbReference>
<dbReference type="Pfam" id="PF00698">
    <property type="entry name" value="Acyl_transf_1"/>
    <property type="match status" value="1"/>
</dbReference>
<dbReference type="SUPFAM" id="SSF55048">
    <property type="entry name" value="Probable ACP-binding domain of malonyl-CoA ACP transacylase"/>
    <property type="match status" value="1"/>
</dbReference>
<dbReference type="InterPro" id="IPR057326">
    <property type="entry name" value="KR_dom"/>
</dbReference>
<protein>
    <submittedName>
        <fullName evidence="11">Uncharacterized protein</fullName>
    </submittedName>
</protein>
<feature type="region of interest" description="Disordered" evidence="7">
    <location>
        <begin position="58"/>
        <end position="80"/>
    </location>
</feature>
<dbReference type="GO" id="GO:1901336">
    <property type="term" value="P:lactone biosynthetic process"/>
    <property type="evidence" value="ECO:0007669"/>
    <property type="project" value="UniProtKB-ARBA"/>
</dbReference>
<dbReference type="GO" id="GO:0044550">
    <property type="term" value="P:secondary metabolite biosynthetic process"/>
    <property type="evidence" value="ECO:0007669"/>
    <property type="project" value="UniProtKB-ARBA"/>
</dbReference>
<keyword evidence="4" id="KW-0511">Multifunctional enzyme</keyword>
<evidence type="ECO:0000259" key="8">
    <source>
        <dbReference type="PROSITE" id="PS50075"/>
    </source>
</evidence>
<dbReference type="CDD" id="cd00833">
    <property type="entry name" value="PKS"/>
    <property type="match status" value="1"/>
</dbReference>
<dbReference type="SUPFAM" id="SSF51735">
    <property type="entry name" value="NAD(P)-binding Rossmann-fold domains"/>
    <property type="match status" value="3"/>
</dbReference>
<dbReference type="GO" id="GO:0016491">
    <property type="term" value="F:oxidoreductase activity"/>
    <property type="evidence" value="ECO:0007669"/>
    <property type="project" value="InterPro"/>
</dbReference>
<evidence type="ECO:0000259" key="10">
    <source>
        <dbReference type="PROSITE" id="PS52019"/>
    </source>
</evidence>
<dbReference type="Pfam" id="PF16197">
    <property type="entry name" value="KAsynt_C_assoc"/>
    <property type="match status" value="1"/>
</dbReference>
<dbReference type="InterPro" id="IPR014031">
    <property type="entry name" value="Ketoacyl_synth_C"/>
</dbReference>
<dbReference type="SUPFAM" id="SSF53335">
    <property type="entry name" value="S-adenosyl-L-methionine-dependent methyltransferases"/>
    <property type="match status" value="1"/>
</dbReference>
<dbReference type="InterPro" id="IPR011032">
    <property type="entry name" value="GroES-like_sf"/>
</dbReference>
<dbReference type="PANTHER" id="PTHR43775">
    <property type="entry name" value="FATTY ACID SYNTHASE"/>
    <property type="match status" value="1"/>
</dbReference>
<dbReference type="InterPro" id="IPR049551">
    <property type="entry name" value="PKS_DH_C"/>
</dbReference>
<dbReference type="InterPro" id="IPR009081">
    <property type="entry name" value="PP-bd_ACP"/>
</dbReference>
<dbReference type="Gene3D" id="3.40.47.10">
    <property type="match status" value="1"/>
</dbReference>
<feature type="region of interest" description="C-terminal hotdog fold" evidence="6">
    <location>
        <begin position="1091"/>
        <end position="1250"/>
    </location>
</feature>
<dbReference type="GeneID" id="30973424"/>
<dbReference type="GO" id="GO:0031177">
    <property type="term" value="F:phosphopantetheine binding"/>
    <property type="evidence" value="ECO:0007669"/>
    <property type="project" value="InterPro"/>
</dbReference>
<dbReference type="InterPro" id="IPR014043">
    <property type="entry name" value="Acyl_transferase_dom"/>
</dbReference>